<dbReference type="SMART" id="SM00388">
    <property type="entry name" value="HisKA"/>
    <property type="match status" value="1"/>
</dbReference>
<dbReference type="CDD" id="cd16922">
    <property type="entry name" value="HATPase_EvgS-ArcB-TorS-like"/>
    <property type="match status" value="1"/>
</dbReference>
<reference evidence="24" key="1">
    <citation type="submission" date="2014-02" db="EMBL/GenBank/DDBJ databases">
        <title>Expanding our view of genomic diversity in Candidatus Accumulibacter clades.</title>
        <authorList>
            <person name="Skennerton C.T."/>
            <person name="Barr J.J."/>
            <person name="Slater F.R."/>
            <person name="Bond P.L."/>
            <person name="Tyson G.W."/>
        </authorList>
    </citation>
    <scope>NUCLEOTIDE SEQUENCE [LARGE SCALE GENOMIC DNA]</scope>
</reference>
<keyword evidence="10" id="KW-0067">ATP-binding</keyword>
<feature type="domain" description="PAC" evidence="22">
    <location>
        <begin position="103"/>
        <end position="156"/>
    </location>
</feature>
<dbReference type="PROSITE" id="PS50894">
    <property type="entry name" value="HPT"/>
    <property type="match status" value="1"/>
</dbReference>
<dbReference type="Gene3D" id="3.30.450.40">
    <property type="match status" value="2"/>
</dbReference>
<evidence type="ECO:0000256" key="16">
    <source>
        <dbReference type="PROSITE-ProRule" id="PRU00110"/>
    </source>
</evidence>
<feature type="domain" description="PAS" evidence="21">
    <location>
        <begin position="938"/>
        <end position="996"/>
    </location>
</feature>
<comment type="subcellular location">
    <subcellularLocation>
        <location evidence="2">Cell inner membrane</location>
        <topology evidence="2">Multi-pass membrane protein</topology>
    </subcellularLocation>
</comment>
<evidence type="ECO:0000313" key="25">
    <source>
        <dbReference type="Proteomes" id="UP000021315"/>
    </source>
</evidence>
<dbReference type="InterPro" id="IPR005467">
    <property type="entry name" value="His_kinase_dom"/>
</dbReference>
<dbReference type="CDD" id="cd00082">
    <property type="entry name" value="HisKA"/>
    <property type="match status" value="1"/>
</dbReference>
<dbReference type="InterPro" id="IPR001610">
    <property type="entry name" value="PAC"/>
</dbReference>
<dbReference type="SUPFAM" id="SSF55874">
    <property type="entry name" value="ATPase domain of HSP90 chaperone/DNA topoisomerase II/histidine kinase"/>
    <property type="match status" value="1"/>
</dbReference>
<dbReference type="InterPro" id="IPR036641">
    <property type="entry name" value="HPT_dom_sf"/>
</dbReference>
<keyword evidence="6 17" id="KW-0597">Phosphoprotein</keyword>
<dbReference type="InterPro" id="IPR011006">
    <property type="entry name" value="CheY-like_superfamily"/>
</dbReference>
<keyword evidence="25" id="KW-1185">Reference proteome</keyword>
<dbReference type="InterPro" id="IPR004358">
    <property type="entry name" value="Sig_transdc_His_kin-like_C"/>
</dbReference>
<dbReference type="Pfam" id="PF08447">
    <property type="entry name" value="PAS_3"/>
    <property type="match status" value="2"/>
</dbReference>
<dbReference type="CDD" id="cd00088">
    <property type="entry name" value="HPT"/>
    <property type="match status" value="1"/>
</dbReference>
<dbReference type="SMART" id="SM00091">
    <property type="entry name" value="PAS"/>
    <property type="match status" value="10"/>
</dbReference>
<dbReference type="CDD" id="cd00130">
    <property type="entry name" value="PAS"/>
    <property type="match status" value="10"/>
</dbReference>
<feature type="domain" description="Histidine kinase" evidence="19">
    <location>
        <begin position="1777"/>
        <end position="1998"/>
    </location>
</feature>
<dbReference type="PROSITE" id="PS50112">
    <property type="entry name" value="PAS"/>
    <property type="match status" value="8"/>
</dbReference>
<evidence type="ECO:0000256" key="15">
    <source>
        <dbReference type="ARBA" id="ARBA00070152"/>
    </source>
</evidence>
<evidence type="ECO:0000256" key="4">
    <source>
        <dbReference type="ARBA" id="ARBA00022475"/>
    </source>
</evidence>
<dbReference type="InterPro" id="IPR003594">
    <property type="entry name" value="HATPase_dom"/>
</dbReference>
<dbReference type="Pfam" id="PF01627">
    <property type="entry name" value="Hpt"/>
    <property type="match status" value="1"/>
</dbReference>
<comment type="caution">
    <text evidence="24">The sequence shown here is derived from an EMBL/GenBank/DDBJ whole genome shotgun (WGS) entry which is preliminary data.</text>
</comment>
<dbReference type="Gene3D" id="3.30.565.10">
    <property type="entry name" value="Histidine kinase-like ATPase, C-terminal domain"/>
    <property type="match status" value="1"/>
</dbReference>
<dbReference type="InterPro" id="IPR035965">
    <property type="entry name" value="PAS-like_dom_sf"/>
</dbReference>
<dbReference type="STRING" id="1453999.AW06_001735"/>
<dbReference type="InterPro" id="IPR003661">
    <property type="entry name" value="HisK_dim/P_dom"/>
</dbReference>
<feature type="domain" description="PAC" evidence="22">
    <location>
        <begin position="887"/>
        <end position="937"/>
    </location>
</feature>
<evidence type="ECO:0000256" key="11">
    <source>
        <dbReference type="ARBA" id="ARBA00022989"/>
    </source>
</evidence>
<evidence type="ECO:0000259" key="22">
    <source>
        <dbReference type="PROSITE" id="PS50113"/>
    </source>
</evidence>
<keyword evidence="5" id="KW-0997">Cell inner membrane</keyword>
<feature type="domain" description="PAC" evidence="22">
    <location>
        <begin position="514"/>
        <end position="564"/>
    </location>
</feature>
<dbReference type="EMBL" id="JDST02000032">
    <property type="protein sequence ID" value="KFB77184.1"/>
    <property type="molecule type" value="Genomic_DNA"/>
</dbReference>
<feature type="domain" description="PAC" evidence="22">
    <location>
        <begin position="1512"/>
        <end position="1565"/>
    </location>
</feature>
<feature type="region of interest" description="Disordered" evidence="18">
    <location>
        <begin position="1"/>
        <end position="23"/>
    </location>
</feature>
<comment type="function">
    <text evidence="14">Member of the two-component regulatory system BvgS/BvgA. Phosphorylates BvgA via a four-step phosphorelay in response to environmental signals.</text>
</comment>
<organism evidence="24 25">
    <name type="scientific">Candidatus Accumulibacter cognatus</name>
    <dbReference type="NCBI Taxonomy" id="2954383"/>
    <lineage>
        <taxon>Bacteria</taxon>
        <taxon>Pseudomonadati</taxon>
        <taxon>Pseudomonadota</taxon>
        <taxon>Betaproteobacteria</taxon>
        <taxon>Candidatus Accumulibacter</taxon>
    </lineage>
</organism>
<keyword evidence="11" id="KW-1133">Transmembrane helix</keyword>
<evidence type="ECO:0000256" key="2">
    <source>
        <dbReference type="ARBA" id="ARBA00004429"/>
    </source>
</evidence>
<dbReference type="SMART" id="SM00387">
    <property type="entry name" value="HATPase_c"/>
    <property type="match status" value="1"/>
</dbReference>
<evidence type="ECO:0000313" key="24">
    <source>
        <dbReference type="EMBL" id="KFB77184.1"/>
    </source>
</evidence>
<feature type="domain" description="PAS" evidence="21">
    <location>
        <begin position="1189"/>
        <end position="1267"/>
    </location>
</feature>
<dbReference type="SUPFAM" id="SSF47226">
    <property type="entry name" value="Histidine-containing phosphotransfer domain, HPT domain"/>
    <property type="match status" value="1"/>
</dbReference>
<dbReference type="InterPro" id="IPR000014">
    <property type="entry name" value="PAS"/>
</dbReference>
<evidence type="ECO:0000256" key="7">
    <source>
        <dbReference type="ARBA" id="ARBA00022679"/>
    </source>
</evidence>
<dbReference type="InterPro" id="IPR029016">
    <property type="entry name" value="GAF-like_dom_sf"/>
</dbReference>
<evidence type="ECO:0000259" key="20">
    <source>
        <dbReference type="PROSITE" id="PS50110"/>
    </source>
</evidence>
<evidence type="ECO:0000256" key="1">
    <source>
        <dbReference type="ARBA" id="ARBA00000085"/>
    </source>
</evidence>
<name>A0A080MIX4_9PROT</name>
<dbReference type="SMART" id="SM00065">
    <property type="entry name" value="GAF"/>
    <property type="match status" value="2"/>
</dbReference>
<feature type="domain" description="PAS" evidence="21">
    <location>
        <begin position="816"/>
        <end position="860"/>
    </location>
</feature>
<dbReference type="SMART" id="SM00448">
    <property type="entry name" value="REC"/>
    <property type="match status" value="1"/>
</dbReference>
<dbReference type="CDD" id="cd17546">
    <property type="entry name" value="REC_hyHK_CKI1_RcsC-like"/>
    <property type="match status" value="1"/>
</dbReference>
<dbReference type="PROSITE" id="PS50109">
    <property type="entry name" value="HIS_KIN"/>
    <property type="match status" value="1"/>
</dbReference>
<accession>A0A080MIX4</accession>
<dbReference type="SUPFAM" id="SSF55781">
    <property type="entry name" value="GAF domain-like"/>
    <property type="match status" value="2"/>
</dbReference>
<dbReference type="InterPro" id="IPR000700">
    <property type="entry name" value="PAS-assoc_C"/>
</dbReference>
<feature type="modified residue" description="Phosphohistidine" evidence="16">
    <location>
        <position position="2241"/>
    </location>
</feature>
<dbReference type="PRINTS" id="PR00344">
    <property type="entry name" value="BCTRLSENSOR"/>
</dbReference>
<dbReference type="Pfam" id="PF13426">
    <property type="entry name" value="PAS_9"/>
    <property type="match status" value="3"/>
</dbReference>
<dbReference type="PANTHER" id="PTHR43047">
    <property type="entry name" value="TWO-COMPONENT HISTIDINE PROTEIN KINASE"/>
    <property type="match status" value="1"/>
</dbReference>
<feature type="domain" description="PAS" evidence="21">
    <location>
        <begin position="565"/>
        <end position="619"/>
    </location>
</feature>
<dbReference type="Pfam" id="PF00512">
    <property type="entry name" value="HisKA"/>
    <property type="match status" value="1"/>
</dbReference>
<keyword evidence="8" id="KW-0812">Transmembrane</keyword>
<dbReference type="InterPro" id="IPR013655">
    <property type="entry name" value="PAS_fold_3"/>
</dbReference>
<feature type="domain" description="PAS" evidence="21">
    <location>
        <begin position="1441"/>
        <end position="1512"/>
    </location>
</feature>
<feature type="domain" description="PAS" evidence="21">
    <location>
        <begin position="321"/>
        <end position="358"/>
    </location>
</feature>
<feature type="modified residue" description="4-aspartylphosphate" evidence="17">
    <location>
        <position position="2082"/>
    </location>
</feature>
<keyword evidence="13" id="KW-0472">Membrane</keyword>
<dbReference type="GO" id="GO:0000155">
    <property type="term" value="F:phosphorelay sensor kinase activity"/>
    <property type="evidence" value="ECO:0007669"/>
    <property type="project" value="InterPro"/>
</dbReference>
<dbReference type="SMART" id="SM00086">
    <property type="entry name" value="PAC"/>
    <property type="match status" value="10"/>
</dbReference>
<evidence type="ECO:0000256" key="17">
    <source>
        <dbReference type="PROSITE-ProRule" id="PRU00169"/>
    </source>
</evidence>
<sequence>MNALSDPHLPDAAVSRETPNAEPSRLQSQLDLVLDAVGIGIWEYDHVTDSCVCNPYLCVLLGYGLEQIPTCLAAWLDLIHPDDLPDVQVHVEAALRAAGNPRHEAEYRLRAADGRWIWVCTRGGVVRWDVAGRPLLTVGTLTDISERKHAELLLQTQHEFSGILAEGPNREMLLEAILDSALHLPELDGGGVYWREPDGGYRLVARRGLSAVFFAQVGYLAVDSPQADMIRQGRLRCSCASVRGHCTDSRLVREPELIEEGICSLVVLPIHVGGEPIACLNLASKQVGVVGRLTVTALETLARHFTQALERLLAQEETANQRQNLAGLFGAINDYLFVLDLDGRILHYNPAVADGLGYGDALLGQPVWAVHPPETRDEAQRMVAEILAGTRATCSLPLLKIDGGRVLVDTRVVMGQWNGRPAIIGVSRDITEQIRQQEALRDEKRFSEDLIDSLPGIFYLLDKAGRFIRWNNFLRIAGYPDEMIAGMAALDFFPEKEKPRVQQAIRETFDQGEASVEADFLLADGREVPYRFTGRRTVTGGNAYLVGVGLDVSKQKKTQRALENARTRLQTLVRTIPDLVWLKDPEGVYLACNPAFEHLYGASEAEIVGKTDYDFVDPELADFFRANDWAAIAASGPRVNEEWLTFADDGHHALFETIKTPMRDAGGRLTGVLGIARDITAARAMQEALSEREELYRAIVDQAGDSIELIDVETLRFAEVNDAVCRMLGYSREEMLGLSLADIQVDRDETRLRAHVAQVRAAGSARFDNRYRCKDGHVLDVQSSVRAIRLHGRDYCIAVWRDISIEKAGRLALANEAEWRRALIENSGDGIAIFSEDHQLIEVNRRYAEMTGYAPEDMIGLHSWDVEVDMSEADIRAAFADPLSINTTFEARHRRKDGTLYEAEVSARGACISGRNVFVTVTRDITEQKRAREALREREEIYSAIINQATDGIVLIDTETLCFIEFNEAACCGLGYTREEFAGLTLDGIQGVWKPEKMAEQLRVLVERGGGTFEVAHRHKNGEIRFVRASNRVITIRNRYYFAAIWYDITEQKRAETALRDATMFLRESQAIAHVGGWKANPITDTLMWTEEVYHLVEHPLDQPLVTLEEGLRYYAPECLPRLREQLQEAWERGAPFVMECEMTAASGRRFWAELRCVGRVEHGTEPYLTGTFQDITERKMAEAALRATSEFLGTLLDAIPMPVFYKDSAGCYLGCNRAFEEFYGKNRQEIVGKTVFEIAPRALANLYHTQDLELLQRTGLQVYEAQVKDTWGVVHDVIFHKATFSDTDGGVGGLIGAILDITGRKAMEAALRGSEERYRAMVESQDDAVCRWLPDSTLTFANHAYQQLFAVAGESLIGRRWFEFVLEADRAAVVARYDELAANPRKLRYEHPARSGDGEVLWLQWVDVPLLDERGRCVEFQSVGRDITDRKATEEALRASENSLNKAQEIARVSSWNLDIAGGHLTWSRETYRMFGLSPDSPITLDRFVARIHEEDRARVLAEWDAALAGATYDVEHRIVVDGEVLWVRERAEIVRDAAGAAVSAIGTVQDITEKKLVAAELDQYRHHLEELVAKRTTELEAANRQLLVSDLRLKAMFEMSQEADHMDERELLQRGIEAAVRLTGSEIGYLHFVNDDQETIQLYTWSTDTLKHCTAIHESHYPISLAGVWADAARLRRPVVHNDYQNLPDRRGYPAGHAHLIRHLSVPIVEGDKVRVMLGVGNKPTDYDPSDEHELQLIGNDIWRIVMRRRAEAALAAAKDAAEQTSRAKSAFLANMSHEIRTPLNAIVGLTHLAQLNTRDLQQQAQLGKIEDAAQHLLEVINDILDISKIEAGRLQLEQSDFALDQVIGRVFTLIGGKIQAKGLKIVADIDPALAGSLRGDPLRLGQILLNFTGNATKFTERGSITLRTKALEETATDWRVRFEVQDTGIGIALEDQARLFKAFEQADSSTTRQYGGTGLGLAINRRLVQLMNGKLGVESEFGRGSTFWFVVRLGKGDGPAQPPERNELTTSMVLDSTAEQVLARHYRSAHLLLVEDHPINQEVALALLRNVGFEVDLAENGAEAVECARRTAYALILMDMQMPVLDGLQATRAIRALPGCERVPILAMTANAFAEDRQRCLEAGMNDHVGKPVDPDMLYSALLKWLPQPATESGSDARAPSPLVEEGRDGRTQSDPRLRPLAEIPGLDATLGLKSVCGQVESYVRLLGTFAGTHDRDMEKARAALTTGDSDTARRIAHSLKGVAGTLGATPLQALAAELDRAIRDRLAADIDRLIAAVEVEQRALIAALRAALPAAADVPPVEVDGPQARAVLARLEALLAVDDMQASAVLRESAALLRAVLGNEAAKLERQMGNFDFPGALALLRAARAKRSDLG</sequence>
<evidence type="ECO:0000256" key="6">
    <source>
        <dbReference type="ARBA" id="ARBA00022553"/>
    </source>
</evidence>
<evidence type="ECO:0000256" key="14">
    <source>
        <dbReference type="ARBA" id="ARBA00058004"/>
    </source>
</evidence>
<dbReference type="Proteomes" id="UP000021315">
    <property type="component" value="Unassembled WGS sequence"/>
</dbReference>
<dbReference type="Pfam" id="PF13185">
    <property type="entry name" value="GAF_2"/>
    <property type="match status" value="2"/>
</dbReference>
<feature type="domain" description="PAC" evidence="22">
    <location>
        <begin position="639"/>
        <end position="691"/>
    </location>
</feature>
<evidence type="ECO:0000259" key="19">
    <source>
        <dbReference type="PROSITE" id="PS50109"/>
    </source>
</evidence>
<dbReference type="EC" id="2.7.13.3" evidence="3"/>
<feature type="compositionally biased region" description="Basic and acidic residues" evidence="18">
    <location>
        <begin position="2168"/>
        <end position="2181"/>
    </location>
</feature>
<evidence type="ECO:0000256" key="9">
    <source>
        <dbReference type="ARBA" id="ARBA00022777"/>
    </source>
</evidence>
<dbReference type="Pfam" id="PF02518">
    <property type="entry name" value="HATPase_c"/>
    <property type="match status" value="1"/>
</dbReference>
<evidence type="ECO:0000256" key="18">
    <source>
        <dbReference type="SAM" id="MobiDB-lite"/>
    </source>
</evidence>
<dbReference type="GO" id="GO:0005886">
    <property type="term" value="C:plasma membrane"/>
    <property type="evidence" value="ECO:0007669"/>
    <property type="project" value="UniProtKB-SubCell"/>
</dbReference>
<comment type="catalytic activity">
    <reaction evidence="1">
        <text>ATP + protein L-histidine = ADP + protein N-phospho-L-histidine.</text>
        <dbReference type="EC" id="2.7.13.3"/>
    </reaction>
</comment>
<evidence type="ECO:0000259" key="23">
    <source>
        <dbReference type="PROSITE" id="PS50894"/>
    </source>
</evidence>
<feature type="domain" description="PAC" evidence="22">
    <location>
        <begin position="1388"/>
        <end position="1440"/>
    </location>
</feature>
<gene>
    <name evidence="24" type="primary">luxQ_1</name>
    <name evidence="24" type="ORF">AW06_001735</name>
</gene>
<dbReference type="Gene3D" id="3.40.50.2300">
    <property type="match status" value="1"/>
</dbReference>
<feature type="domain" description="Response regulatory" evidence="20">
    <location>
        <begin position="2033"/>
        <end position="2149"/>
    </location>
</feature>
<evidence type="ECO:0000256" key="5">
    <source>
        <dbReference type="ARBA" id="ARBA00022519"/>
    </source>
</evidence>
<dbReference type="FunFam" id="3.30.565.10:FF:000010">
    <property type="entry name" value="Sensor histidine kinase RcsC"/>
    <property type="match status" value="1"/>
</dbReference>
<dbReference type="SUPFAM" id="SSF52172">
    <property type="entry name" value="CheY-like"/>
    <property type="match status" value="1"/>
</dbReference>
<protein>
    <recommendedName>
        <fullName evidence="15">Virulence sensor protein BvgS</fullName>
        <ecNumber evidence="3">2.7.13.3</ecNumber>
    </recommendedName>
</protein>
<keyword evidence="12" id="KW-0902">Two-component regulatory system</keyword>
<feature type="domain" description="PAS" evidence="21">
    <location>
        <begin position="1315"/>
        <end position="1385"/>
    </location>
</feature>
<dbReference type="SUPFAM" id="SSF47384">
    <property type="entry name" value="Homodimeric domain of signal transducing histidine kinase"/>
    <property type="match status" value="1"/>
</dbReference>
<keyword evidence="9 24" id="KW-0418">Kinase</keyword>
<evidence type="ECO:0000256" key="3">
    <source>
        <dbReference type="ARBA" id="ARBA00012438"/>
    </source>
</evidence>
<feature type="domain" description="PAS" evidence="21">
    <location>
        <begin position="692"/>
        <end position="763"/>
    </location>
</feature>
<dbReference type="Pfam" id="PF08448">
    <property type="entry name" value="PAS_4"/>
    <property type="match status" value="5"/>
</dbReference>
<proteinExistence type="predicted"/>
<feature type="domain" description="PAC" evidence="22">
    <location>
        <begin position="1137"/>
        <end position="1188"/>
    </location>
</feature>
<feature type="region of interest" description="Disordered" evidence="18">
    <location>
        <begin position="2153"/>
        <end position="2181"/>
    </location>
</feature>
<evidence type="ECO:0000256" key="13">
    <source>
        <dbReference type="ARBA" id="ARBA00023136"/>
    </source>
</evidence>
<dbReference type="Gene3D" id="3.30.450.20">
    <property type="entry name" value="PAS domain"/>
    <property type="match status" value="11"/>
</dbReference>
<dbReference type="PROSITE" id="PS50113">
    <property type="entry name" value="PAC"/>
    <property type="match status" value="8"/>
</dbReference>
<keyword evidence="4" id="KW-1003">Cell membrane</keyword>
<feature type="domain" description="PAC" evidence="22">
    <location>
        <begin position="1262"/>
        <end position="1314"/>
    </location>
</feature>
<evidence type="ECO:0000256" key="12">
    <source>
        <dbReference type="ARBA" id="ARBA00023012"/>
    </source>
</evidence>
<evidence type="ECO:0000259" key="21">
    <source>
        <dbReference type="PROSITE" id="PS50112"/>
    </source>
</evidence>
<dbReference type="Gene3D" id="1.20.120.160">
    <property type="entry name" value="HPT domain"/>
    <property type="match status" value="1"/>
</dbReference>
<dbReference type="InterPro" id="IPR013656">
    <property type="entry name" value="PAS_4"/>
</dbReference>
<dbReference type="InterPro" id="IPR001789">
    <property type="entry name" value="Sig_transdc_resp-reg_receiver"/>
</dbReference>
<dbReference type="Gene3D" id="1.10.287.130">
    <property type="match status" value="1"/>
</dbReference>
<dbReference type="Gene3D" id="2.10.70.100">
    <property type="match status" value="1"/>
</dbReference>
<dbReference type="PROSITE" id="PS50110">
    <property type="entry name" value="RESPONSE_REGULATORY"/>
    <property type="match status" value="1"/>
</dbReference>
<keyword evidence="10" id="KW-0547">Nucleotide-binding</keyword>
<evidence type="ECO:0000256" key="8">
    <source>
        <dbReference type="ARBA" id="ARBA00022692"/>
    </source>
</evidence>
<dbReference type="NCBIfam" id="TIGR00229">
    <property type="entry name" value="sensory_box"/>
    <property type="match status" value="11"/>
</dbReference>
<dbReference type="SUPFAM" id="SSF55785">
    <property type="entry name" value="PYP-like sensor domain (PAS domain)"/>
    <property type="match status" value="11"/>
</dbReference>
<dbReference type="InterPro" id="IPR008207">
    <property type="entry name" value="Sig_transdc_His_kin_Hpt_dom"/>
</dbReference>
<dbReference type="InterPro" id="IPR036097">
    <property type="entry name" value="HisK_dim/P_sf"/>
</dbReference>
<feature type="domain" description="HPt" evidence="23">
    <location>
        <begin position="2202"/>
        <end position="2295"/>
    </location>
</feature>
<evidence type="ECO:0000256" key="10">
    <source>
        <dbReference type="ARBA" id="ARBA00022840"/>
    </source>
</evidence>
<dbReference type="Pfam" id="PF00072">
    <property type="entry name" value="Response_reg"/>
    <property type="match status" value="1"/>
</dbReference>
<dbReference type="InterPro" id="IPR036890">
    <property type="entry name" value="HATPase_C_sf"/>
</dbReference>
<dbReference type="InterPro" id="IPR003018">
    <property type="entry name" value="GAF"/>
</dbReference>
<keyword evidence="7 24" id="KW-0808">Transferase</keyword>